<reference evidence="9" key="1">
    <citation type="journal article" date="2019" name="Genome Biol. Evol.">
        <title>Plastid Genomes and Proteins Illuminate the Evolution of Eustigmatophyte Algae and Their Bacterial Endosymbionts.</title>
        <authorList>
            <person name="Sevcikova T."/>
            <person name="Yurchenko T."/>
            <person name="Fawley K.P."/>
            <person name="Amaral R."/>
            <person name="Strnad H."/>
            <person name="Santos L.M."/>
            <person name="Fawley M.W."/>
            <person name="Elias M."/>
        </authorList>
    </citation>
    <scope>NUCLEOTIDE SEQUENCE</scope>
</reference>
<evidence type="ECO:0000259" key="7">
    <source>
        <dbReference type="Pfam" id="PF04998"/>
    </source>
</evidence>
<proteinExistence type="predicted"/>
<protein>
    <recommendedName>
        <fullName evidence="1">DNA-directed RNA polymerase</fullName>
        <ecNumber evidence="1">2.7.7.6</ecNumber>
    </recommendedName>
</protein>
<sequence>MDIEIIKKFNANELLFSESRKSVRMFYSLNREKKITINPIKQSSINFVFVNKSMTKKELENILDWMFRNFGLRKACILAEFFKEAGFQYATQGGISINLEDLKVPAAKNDVMLATQKQVDNSEKRYESGEMTISEWFQKRISAWNIASETLKSEIIKFFEDNDPLNPLYIMSFSGARGNLSQVRQLIGMRGLMSDQKGEMIGAAIQANFREGLSVIDFLISSYGARKGLVDTSIRTADSGHMTRRLVDAAHNIIICQFDCRTLQGIILTSFDPLTNKTIVITERLIGRVLAKPLFHPNTQKILASRGQEIDSKLAKLITELNIEHVQVRSPLTCESYHSVCQMCFGWDPIQPRLIEIGEAIGIIAAQSIGEPGTQLTMRTFHTGGVFSRELSEQIRSKFSGQVRFPNTIKTKFIRTIEGDFHQLLETTSFLEVLTYENELVRLPIDRDHLLTIKDKEFIRRGQVIVNVASSITEDSETEIRKTVTTPFAGEIFYQPRQNYNFFEYNFMVWLLAGELFVLPATAKLSQQRLSKSYQKQSFGHTNFVVRQVTRKQSFKLSSDSEIETISSFYTLNKATILKNRNRQTKSEDHIRYLLSLANNETILLTEDFLPKFHVDFNLFCLGRFLNQNYQIPSSGIIINLNLLSLANIPLKLKQTNFYELDKGGTIAWLCEENYPVRKRNLKRLKQHSGKILGSYDKQTKKRNTSFSGFLKLGSSIFKGQQKESLCIQSASVYYVKSNLLRKEKLVRYLQGKFFFPGEKLFGLIEVKQVSYCEIFFMNEKIKLIFRPIILYNIVQSKHYDSLSIVTKESNIALEKRKFLTILPKQRVSFNQVNYLIELGLFLSVTNQQDVTKKEIFTTIVSSSLNKFEINFSKRERFSIKTRLPDLVRRQNIVISPQILPDQKVEPYTILATVNNVGKFYPRLFEIRSQYSTRYQKLLIIDNDHIRTVYGEEYTEFTKNELFLLPGQNINNFIKLGKGGKLLDFNGLGISFRIGKPYLFTEGAKLYRNHGDLLPVNTVLGFVTYKIFKTQDITQGLPKVEEIFEARRPDSPAIITKKPCLITNVNQKQLRTSEKEVGTYLSLINYCGYTKSISDTINYYSNLNPNSLEAPLYEYINLGERLEKGKIDPHELLEIYFDFYCYRDSHHKACLRSLYRIASIFLHSIQSVYSGQGINIADRQLEVILRQMTRMGMIYNPGETPLLDGEFLELTSLDMLNCMLASKNKRQVYYRPTIIGLTKVALHSEGFLSASSFQETTRVLTQAAIEGKRDWLRGLKENVITGRLIPVGSGLSNFADQWMAKNVFLYGRTLISANLRQKILDRQKKRRKTFTINSSVRSNDVESLVSPSSLSNNRKKSKI</sequence>
<dbReference type="InterPro" id="IPR012756">
    <property type="entry name" value="DNA-dir_RpoC2_beta_pp"/>
</dbReference>
<dbReference type="NCBIfam" id="TIGR02388">
    <property type="entry name" value="rpoC2_cyan"/>
    <property type="match status" value="1"/>
</dbReference>
<dbReference type="Gene3D" id="2.40.50.100">
    <property type="match status" value="1"/>
</dbReference>
<evidence type="ECO:0000256" key="4">
    <source>
        <dbReference type="ARBA" id="ARBA00022695"/>
    </source>
</evidence>
<keyword evidence="4 9" id="KW-0548">Nucleotidyltransferase</keyword>
<dbReference type="SUPFAM" id="SSF64484">
    <property type="entry name" value="beta and beta-prime subunits of DNA dependent RNA-polymerase"/>
    <property type="match status" value="1"/>
</dbReference>
<dbReference type="CDD" id="cd02655">
    <property type="entry name" value="RNAP_beta'_C"/>
    <property type="match status" value="1"/>
</dbReference>
<keyword evidence="5" id="KW-0862">Zinc</keyword>
<gene>
    <name evidence="9" type="primary">rpoC2</name>
</gene>
<dbReference type="InterPro" id="IPR038120">
    <property type="entry name" value="Rpb1_funnel_sf"/>
</dbReference>
<dbReference type="GO" id="GO:0006351">
    <property type="term" value="P:DNA-templated transcription"/>
    <property type="evidence" value="ECO:0007669"/>
    <property type="project" value="InterPro"/>
</dbReference>
<dbReference type="GO" id="GO:0003677">
    <property type="term" value="F:DNA binding"/>
    <property type="evidence" value="ECO:0007669"/>
    <property type="project" value="InterPro"/>
</dbReference>
<dbReference type="InterPro" id="IPR007083">
    <property type="entry name" value="RNA_pol_Rpb1_4"/>
</dbReference>
<evidence type="ECO:0000256" key="3">
    <source>
        <dbReference type="ARBA" id="ARBA00022679"/>
    </source>
</evidence>
<dbReference type="InterPro" id="IPR007081">
    <property type="entry name" value="RNA_pol_Rpb1_5"/>
</dbReference>
<dbReference type="PANTHER" id="PTHR19376">
    <property type="entry name" value="DNA-DIRECTED RNA POLYMERASE"/>
    <property type="match status" value="1"/>
</dbReference>
<organism evidence="9">
    <name type="scientific">Eustigmatophyceae sp. Chic 10/23 P-6w</name>
    <dbReference type="NCBI Taxonomy" id="1446905"/>
    <lineage>
        <taxon>Eukaryota</taxon>
        <taxon>Sar</taxon>
        <taxon>Stramenopiles</taxon>
        <taxon>Ochrophyta</taxon>
        <taxon>Eustigmatophyceae</taxon>
    </lineage>
</organism>
<evidence type="ECO:0000256" key="6">
    <source>
        <dbReference type="ARBA" id="ARBA00023163"/>
    </source>
</evidence>
<dbReference type="EMBL" id="MK281454">
    <property type="protein sequence ID" value="QAA11572.1"/>
    <property type="molecule type" value="Genomic_DNA"/>
</dbReference>
<accession>A0A451FME4</accession>
<keyword evidence="3 9" id="KW-0808">Transferase</keyword>
<dbReference type="Gene3D" id="1.10.150.390">
    <property type="match status" value="1"/>
</dbReference>
<dbReference type="GO" id="GO:0000428">
    <property type="term" value="C:DNA-directed RNA polymerase complex"/>
    <property type="evidence" value="ECO:0007669"/>
    <property type="project" value="UniProtKB-KW"/>
</dbReference>
<feature type="domain" description="RNA polymerase Rpb1" evidence="8">
    <location>
        <begin position="138"/>
        <end position="197"/>
    </location>
</feature>
<evidence type="ECO:0000313" key="9">
    <source>
        <dbReference type="EMBL" id="QAA11572.1"/>
    </source>
</evidence>
<dbReference type="RefSeq" id="YP_009550640.1">
    <property type="nucleotide sequence ID" value="NC_040296.1"/>
</dbReference>
<dbReference type="Gene3D" id="1.10.1790.20">
    <property type="match status" value="1"/>
</dbReference>
<feature type="domain" description="RNA polymerase Rpb1" evidence="7">
    <location>
        <begin position="212"/>
        <end position="413"/>
    </location>
</feature>
<dbReference type="Pfam" id="PF05000">
    <property type="entry name" value="RNA_pol_Rpb1_4"/>
    <property type="match status" value="1"/>
</dbReference>
<evidence type="ECO:0000259" key="8">
    <source>
        <dbReference type="Pfam" id="PF05000"/>
    </source>
</evidence>
<evidence type="ECO:0000256" key="1">
    <source>
        <dbReference type="ARBA" id="ARBA00012418"/>
    </source>
</evidence>
<keyword evidence="9" id="KW-0934">Plastid</keyword>
<dbReference type="InterPro" id="IPR045867">
    <property type="entry name" value="DNA-dir_RpoC_beta_prime"/>
</dbReference>
<name>A0A451FME4_9STRA</name>
<geneLocation type="plastid" evidence="9"/>
<dbReference type="Pfam" id="PF04998">
    <property type="entry name" value="RNA_pol_Rpb1_5"/>
    <property type="match status" value="1"/>
</dbReference>
<evidence type="ECO:0000256" key="2">
    <source>
        <dbReference type="ARBA" id="ARBA00022478"/>
    </source>
</evidence>
<dbReference type="GeneID" id="38947669"/>
<keyword evidence="2" id="KW-0240">DNA-directed RNA polymerase</keyword>
<evidence type="ECO:0000256" key="5">
    <source>
        <dbReference type="ARBA" id="ARBA00022833"/>
    </source>
</evidence>
<dbReference type="GO" id="GO:0003899">
    <property type="term" value="F:DNA-directed RNA polymerase activity"/>
    <property type="evidence" value="ECO:0007669"/>
    <property type="project" value="UniProtKB-EC"/>
</dbReference>
<keyword evidence="6" id="KW-0804">Transcription</keyword>
<dbReference type="EC" id="2.7.7.6" evidence="1"/>
<dbReference type="Gene3D" id="1.10.274.100">
    <property type="entry name" value="RNA polymerase Rpb1, domain 3"/>
    <property type="match status" value="1"/>
</dbReference>
<dbReference type="Gene3D" id="1.10.132.30">
    <property type="match status" value="1"/>
</dbReference>
<dbReference type="InterPro" id="IPR042102">
    <property type="entry name" value="RNA_pol_Rpb1_3_sf"/>
</dbReference>